<name>A0ACA9RME1_9GLOM</name>
<sequence>MSTRSRGSLGTFQYSERDFNEMSLCRMGVTLATDLEEAEEQ</sequence>
<evidence type="ECO:0000313" key="1">
    <source>
        <dbReference type="EMBL" id="CAG8799330.1"/>
    </source>
</evidence>
<proteinExistence type="predicted"/>
<dbReference type="Proteomes" id="UP000789366">
    <property type="component" value="Unassembled WGS sequence"/>
</dbReference>
<organism evidence="1 2">
    <name type="scientific">Cetraspora pellucida</name>
    <dbReference type="NCBI Taxonomy" id="1433469"/>
    <lineage>
        <taxon>Eukaryota</taxon>
        <taxon>Fungi</taxon>
        <taxon>Fungi incertae sedis</taxon>
        <taxon>Mucoromycota</taxon>
        <taxon>Glomeromycotina</taxon>
        <taxon>Glomeromycetes</taxon>
        <taxon>Diversisporales</taxon>
        <taxon>Gigasporaceae</taxon>
        <taxon>Cetraspora</taxon>
    </lineage>
</organism>
<feature type="non-terminal residue" evidence="1">
    <location>
        <position position="41"/>
    </location>
</feature>
<dbReference type="EMBL" id="CAJVPW010078074">
    <property type="protein sequence ID" value="CAG8799330.1"/>
    <property type="molecule type" value="Genomic_DNA"/>
</dbReference>
<protein>
    <submittedName>
        <fullName evidence="1">15105_t:CDS:1</fullName>
    </submittedName>
</protein>
<keyword evidence="2" id="KW-1185">Reference proteome</keyword>
<comment type="caution">
    <text evidence="1">The sequence shown here is derived from an EMBL/GenBank/DDBJ whole genome shotgun (WGS) entry which is preliminary data.</text>
</comment>
<evidence type="ECO:0000313" key="2">
    <source>
        <dbReference type="Proteomes" id="UP000789366"/>
    </source>
</evidence>
<reference evidence="1" key="1">
    <citation type="submission" date="2021-06" db="EMBL/GenBank/DDBJ databases">
        <authorList>
            <person name="Kallberg Y."/>
            <person name="Tangrot J."/>
            <person name="Rosling A."/>
        </authorList>
    </citation>
    <scope>NUCLEOTIDE SEQUENCE</scope>
    <source>
        <strain evidence="1">28 12/20/2015</strain>
    </source>
</reference>
<gene>
    <name evidence="1" type="ORF">SPELUC_LOCUS17916</name>
</gene>
<accession>A0ACA9RME1</accession>